<feature type="domain" description="Major facilitator superfamily (MFS) profile" evidence="7">
    <location>
        <begin position="4"/>
        <end position="394"/>
    </location>
</feature>
<dbReference type="InterPro" id="IPR036259">
    <property type="entry name" value="MFS_trans_sf"/>
</dbReference>
<dbReference type="Gene3D" id="1.20.1250.20">
    <property type="entry name" value="MFS general substrate transporter like domains"/>
    <property type="match status" value="2"/>
</dbReference>
<feature type="transmembrane region" description="Helical" evidence="6">
    <location>
        <begin position="70"/>
        <end position="89"/>
    </location>
</feature>
<dbReference type="InterPro" id="IPR050189">
    <property type="entry name" value="MFS_Efflux_Transporters"/>
</dbReference>
<keyword evidence="4 6" id="KW-1133">Transmembrane helix</keyword>
<feature type="transmembrane region" description="Helical" evidence="6">
    <location>
        <begin position="273"/>
        <end position="291"/>
    </location>
</feature>
<evidence type="ECO:0000259" key="7">
    <source>
        <dbReference type="PROSITE" id="PS50850"/>
    </source>
</evidence>
<evidence type="ECO:0000256" key="2">
    <source>
        <dbReference type="ARBA" id="ARBA00022475"/>
    </source>
</evidence>
<feature type="transmembrane region" description="Helical" evidence="6">
    <location>
        <begin position="242"/>
        <end position="261"/>
    </location>
</feature>
<feature type="transmembrane region" description="Helical" evidence="6">
    <location>
        <begin position="200"/>
        <end position="222"/>
    </location>
</feature>
<gene>
    <name evidence="8" type="ORF">DT23_11165</name>
</gene>
<dbReference type="EMBL" id="AUNB01000012">
    <property type="protein sequence ID" value="KEO60942.1"/>
    <property type="molecule type" value="Genomic_DNA"/>
</dbReference>
<evidence type="ECO:0000313" key="8">
    <source>
        <dbReference type="EMBL" id="KEO60942.1"/>
    </source>
</evidence>
<evidence type="ECO:0000256" key="3">
    <source>
        <dbReference type="ARBA" id="ARBA00022692"/>
    </source>
</evidence>
<reference evidence="8 9" key="1">
    <citation type="journal article" date="2015" name="Antonie Van Leeuwenhoek">
        <title>Thioclava indica sp. nov., isolated from surface seawater of the Indian Ocean.</title>
        <authorList>
            <person name="Liu Y."/>
            <person name="Lai Q."/>
            <person name="Du J."/>
            <person name="Xu H."/>
            <person name="Jiang L."/>
            <person name="Shao Z."/>
        </authorList>
    </citation>
    <scope>NUCLEOTIDE SEQUENCE [LARGE SCALE GENOMIC DNA]</scope>
    <source>
        <strain evidence="8 9">DT23-4</strain>
    </source>
</reference>
<dbReference type="AlphaFoldDB" id="A0A074KH83"/>
<accession>A0A074KH83</accession>
<dbReference type="PANTHER" id="PTHR43124">
    <property type="entry name" value="PURINE EFFLUX PUMP PBUE"/>
    <property type="match status" value="1"/>
</dbReference>
<dbReference type="Proteomes" id="UP000027471">
    <property type="component" value="Unassembled WGS sequence"/>
</dbReference>
<feature type="transmembrane region" description="Helical" evidence="6">
    <location>
        <begin position="33"/>
        <end position="58"/>
    </location>
</feature>
<dbReference type="InterPro" id="IPR011701">
    <property type="entry name" value="MFS"/>
</dbReference>
<dbReference type="PANTHER" id="PTHR43124:SF3">
    <property type="entry name" value="CHLORAMPHENICOL EFFLUX PUMP RV0191"/>
    <property type="match status" value="1"/>
</dbReference>
<dbReference type="GO" id="GO:0005886">
    <property type="term" value="C:plasma membrane"/>
    <property type="evidence" value="ECO:0007669"/>
    <property type="project" value="UniProtKB-SubCell"/>
</dbReference>
<organism evidence="8 9">
    <name type="scientific">Thioclava indica</name>
    <dbReference type="NCBI Taxonomy" id="1353528"/>
    <lineage>
        <taxon>Bacteria</taxon>
        <taxon>Pseudomonadati</taxon>
        <taxon>Pseudomonadota</taxon>
        <taxon>Alphaproteobacteria</taxon>
        <taxon>Rhodobacterales</taxon>
        <taxon>Paracoccaceae</taxon>
        <taxon>Thioclava</taxon>
    </lineage>
</organism>
<evidence type="ECO:0000256" key="1">
    <source>
        <dbReference type="ARBA" id="ARBA00004651"/>
    </source>
</evidence>
<evidence type="ECO:0000256" key="6">
    <source>
        <dbReference type="SAM" id="Phobius"/>
    </source>
</evidence>
<comment type="caution">
    <text evidence="8">The sequence shown here is derived from an EMBL/GenBank/DDBJ whole genome shotgun (WGS) entry which is preliminary data.</text>
</comment>
<feature type="transmembrane region" description="Helical" evidence="6">
    <location>
        <begin position="95"/>
        <end position="117"/>
    </location>
</feature>
<proteinExistence type="predicted"/>
<dbReference type="InterPro" id="IPR020846">
    <property type="entry name" value="MFS_dom"/>
</dbReference>
<dbReference type="GO" id="GO:0022857">
    <property type="term" value="F:transmembrane transporter activity"/>
    <property type="evidence" value="ECO:0007669"/>
    <property type="project" value="InterPro"/>
</dbReference>
<feature type="transmembrane region" description="Helical" evidence="6">
    <location>
        <begin position="161"/>
        <end position="179"/>
    </location>
</feature>
<dbReference type="eggNOG" id="COG2223">
    <property type="taxonomic scope" value="Bacteria"/>
</dbReference>
<feature type="transmembrane region" description="Helical" evidence="6">
    <location>
        <begin position="328"/>
        <end position="347"/>
    </location>
</feature>
<keyword evidence="5 6" id="KW-0472">Membrane</keyword>
<feature type="transmembrane region" description="Helical" evidence="6">
    <location>
        <begin position="367"/>
        <end position="388"/>
    </location>
</feature>
<dbReference type="PROSITE" id="PS50850">
    <property type="entry name" value="MFS"/>
    <property type="match status" value="1"/>
</dbReference>
<feature type="transmembrane region" description="Helical" evidence="6">
    <location>
        <begin position="297"/>
        <end position="316"/>
    </location>
</feature>
<keyword evidence="3 6" id="KW-0812">Transmembrane</keyword>
<keyword evidence="9" id="KW-1185">Reference proteome</keyword>
<feature type="transmembrane region" description="Helical" evidence="6">
    <location>
        <begin position="124"/>
        <end position="149"/>
    </location>
</feature>
<dbReference type="OrthoDB" id="272777at2"/>
<keyword evidence="2" id="KW-1003">Cell membrane</keyword>
<comment type="subcellular location">
    <subcellularLocation>
        <location evidence="1">Cell membrane</location>
        <topology evidence="1">Multi-pass membrane protein</topology>
    </subcellularLocation>
</comment>
<protein>
    <recommendedName>
        <fullName evidence="7">Major facilitator superfamily (MFS) profile domain-containing protein</fullName>
    </recommendedName>
</protein>
<dbReference type="SUPFAM" id="SSF103473">
    <property type="entry name" value="MFS general substrate transporter"/>
    <property type="match status" value="1"/>
</dbReference>
<name>A0A074KH83_9RHOB</name>
<dbReference type="Pfam" id="PF07690">
    <property type="entry name" value="MFS_1"/>
    <property type="match status" value="1"/>
</dbReference>
<evidence type="ECO:0000313" key="9">
    <source>
        <dbReference type="Proteomes" id="UP000027471"/>
    </source>
</evidence>
<evidence type="ECO:0000256" key="4">
    <source>
        <dbReference type="ARBA" id="ARBA00022989"/>
    </source>
</evidence>
<dbReference type="STRING" id="1353528.DT23_11165"/>
<evidence type="ECO:0000256" key="5">
    <source>
        <dbReference type="ARBA" id="ARBA00023136"/>
    </source>
</evidence>
<sequence length="397" mass="41613">MRLSIASLVAAYLLSQFYRTCLAVLTPVLHDQIGVTAGDLAVSLGLWYGAFALVQIPVGEALDRIGPRRTVGWTLALGGGGGAMAFAMAQGPMGIHVAMVLIGMGCGPILVGSYFIFARVFNPALFGTLAASMMGVGSLGNLAGAAPLASAVATFGWRPTLWVLAGVTLLVAILILVFARDPERIVQPVGTKRGSALDVLKLPGFWMLLPLTMANYAAAAGIRGVWAGPYLADVFGADAHVIGRVTLVMGFAMIAGNFAYGPADRIFGSHKRVILLGNTVLAVALAALVLWSAQSLWLATMMLALVGFFGASFPVIMAHGRTFYPPHLTGRGVTLHNMFSIMGVAAMQFASRPVFDVASAHFAPATAYGLLFTFFLAPLVVGLGFYVFTRDTGDGLN</sequence>
<dbReference type="RefSeq" id="WP_038128699.1">
    <property type="nucleotide sequence ID" value="NZ_AUNB01000012.1"/>
</dbReference>